<evidence type="ECO:0000313" key="1">
    <source>
        <dbReference type="EMBL" id="ERG97150.1"/>
    </source>
</evidence>
<protein>
    <submittedName>
        <fullName evidence="1">Uncharacterized protein</fullName>
    </submittedName>
</protein>
<name>U1NIU2_9EURY</name>
<dbReference type="STRING" id="1238425.J07HQW2_03636"/>
<dbReference type="HOGENOM" id="CLU_2875033_0_0_2"/>
<dbReference type="Proteomes" id="UP000030710">
    <property type="component" value="Unassembled WGS sequence"/>
</dbReference>
<evidence type="ECO:0000313" key="2">
    <source>
        <dbReference type="Proteomes" id="UP000030710"/>
    </source>
</evidence>
<accession>U1NIU2</accession>
<dbReference type="RefSeq" id="WP_021056611.1">
    <property type="nucleotide sequence ID" value="NZ_KE356561.1"/>
</dbReference>
<proteinExistence type="predicted"/>
<sequence length="63" mass="6854">MIIKADISGLDPEAVDPVLEPKAIKDDIDDTVQLKYSTAVGNPRRRAGRMSSKCAIVAIGWEK</sequence>
<organism evidence="1 2">
    <name type="scientific">Haloquadratum walsbyi J07HQW2</name>
    <dbReference type="NCBI Taxonomy" id="1238425"/>
    <lineage>
        <taxon>Archaea</taxon>
        <taxon>Methanobacteriati</taxon>
        <taxon>Methanobacteriota</taxon>
        <taxon>Stenosarchaea group</taxon>
        <taxon>Halobacteria</taxon>
        <taxon>Halobacteriales</taxon>
        <taxon>Haloferacaceae</taxon>
        <taxon>Haloquadratum</taxon>
    </lineage>
</organism>
<dbReference type="EMBL" id="KE356561">
    <property type="protein sequence ID" value="ERG97150.1"/>
    <property type="molecule type" value="Genomic_DNA"/>
</dbReference>
<reference evidence="1 2" key="1">
    <citation type="journal article" date="2013" name="PLoS ONE">
        <title>Assembly-driven community genomics of a hypersaline microbial ecosystem.</title>
        <authorList>
            <person name="Podell S."/>
            <person name="Ugalde J.A."/>
            <person name="Narasingarao P."/>
            <person name="Banfield J.F."/>
            <person name="Heidelberg K.B."/>
            <person name="Allen E.E."/>
        </authorList>
    </citation>
    <scope>NUCLEOTIDE SEQUENCE [LARGE SCALE GENOMIC DNA]</scope>
    <source>
        <strain evidence="2">J07HQW2</strain>
    </source>
</reference>
<dbReference type="AlphaFoldDB" id="U1NIU2"/>
<gene>
    <name evidence="1" type="ORF">J07HQW2_03636</name>
</gene>